<comment type="caution">
    <text evidence="5">The sequence shown here is derived from an EMBL/GenBank/DDBJ whole genome shotgun (WGS) entry which is preliminary data.</text>
</comment>
<organism evidence="5 6">
    <name type="scientific">Janthinobacterium lividum</name>
    <dbReference type="NCBI Taxonomy" id="29581"/>
    <lineage>
        <taxon>Bacteria</taxon>
        <taxon>Pseudomonadati</taxon>
        <taxon>Pseudomonadota</taxon>
        <taxon>Betaproteobacteria</taxon>
        <taxon>Burkholderiales</taxon>
        <taxon>Oxalobacteraceae</taxon>
        <taxon>Janthinobacterium</taxon>
    </lineage>
</organism>
<keyword evidence="3" id="KW-0560">Oxidoreductase</keyword>
<dbReference type="Pfam" id="PF00724">
    <property type="entry name" value="Oxidored_FMN"/>
    <property type="match status" value="1"/>
</dbReference>
<dbReference type="SUPFAM" id="SSF51395">
    <property type="entry name" value="FMN-linked oxidoreductases"/>
    <property type="match status" value="1"/>
</dbReference>
<accession>A0A5C4NS30</accession>
<dbReference type="CDD" id="cd02933">
    <property type="entry name" value="OYE_like_FMN"/>
    <property type="match status" value="1"/>
</dbReference>
<dbReference type="GO" id="GO:0016628">
    <property type="term" value="F:oxidoreductase activity, acting on the CH-CH group of donors, NAD or NADP as acceptor"/>
    <property type="evidence" value="ECO:0007669"/>
    <property type="project" value="UniProtKB-ARBA"/>
</dbReference>
<dbReference type="PANTHER" id="PTHR22893">
    <property type="entry name" value="NADH OXIDOREDUCTASE-RELATED"/>
    <property type="match status" value="1"/>
</dbReference>
<dbReference type="InterPro" id="IPR045247">
    <property type="entry name" value="Oye-like"/>
</dbReference>
<evidence type="ECO:0000256" key="3">
    <source>
        <dbReference type="ARBA" id="ARBA00023002"/>
    </source>
</evidence>
<dbReference type="GO" id="GO:0010181">
    <property type="term" value="F:FMN binding"/>
    <property type="evidence" value="ECO:0007669"/>
    <property type="project" value="InterPro"/>
</dbReference>
<dbReference type="RefSeq" id="WP_139091920.1">
    <property type="nucleotide sequence ID" value="NZ_VDGE01000009.1"/>
</dbReference>
<dbReference type="InterPro" id="IPR001155">
    <property type="entry name" value="OxRdtase_FMN_N"/>
</dbReference>
<dbReference type="GO" id="GO:0005829">
    <property type="term" value="C:cytosol"/>
    <property type="evidence" value="ECO:0007669"/>
    <property type="project" value="TreeGrafter"/>
</dbReference>
<dbReference type="Proteomes" id="UP000305681">
    <property type="component" value="Unassembled WGS sequence"/>
</dbReference>
<proteinExistence type="inferred from homology"/>
<dbReference type="Gene3D" id="3.20.20.70">
    <property type="entry name" value="Aldolase class I"/>
    <property type="match status" value="1"/>
</dbReference>
<evidence type="ECO:0000259" key="4">
    <source>
        <dbReference type="Pfam" id="PF00724"/>
    </source>
</evidence>
<protein>
    <submittedName>
        <fullName evidence="5">Alkene reductase</fullName>
    </submittedName>
</protein>
<evidence type="ECO:0000256" key="1">
    <source>
        <dbReference type="ARBA" id="ARBA00001917"/>
    </source>
</evidence>
<sequence>MTEQHENDLFSPVDLGALALANRIVMAPLTRSRMGDDGVPNAMHAEYYAQRASAGLIISEATNISPQARGYVLTPGIWSDEQVAGWKLVTDAVHAAGGKIVCQLWHVGRFSHTSLQPDGAAPVAPSAIRAEGSTYTASGMQPVSMPRALETQEIAGIVAQYAHAAACALRAGFDGVEVHSANSYLLDQFLRDSTNRRTDAYGGSIDNRARLTLEVTQAVVNIWGASRVGIRLSPVTPDAGNTPVDSDVMATYGYLIGQLNRHGLAYLHFVEGATATSRDVPDGVDLDALRGLFDGPYIGNNHYDLQLALARRAEGKVDAVAFGRPFIANPDLVARLRHGVALAVAPRAAYYGGGAVGYTDWPASQS</sequence>
<dbReference type="AlphaFoldDB" id="A0A5C4NS30"/>
<dbReference type="EMBL" id="VDGE01000009">
    <property type="protein sequence ID" value="TNC75179.1"/>
    <property type="molecule type" value="Genomic_DNA"/>
</dbReference>
<gene>
    <name evidence="5" type="ORF">FHI69_21200</name>
</gene>
<feature type="domain" description="NADH:flavin oxidoreductase/NADH oxidase N-terminal" evidence="4">
    <location>
        <begin position="8"/>
        <end position="341"/>
    </location>
</feature>
<name>A0A5C4NS30_9BURK</name>
<evidence type="ECO:0000256" key="2">
    <source>
        <dbReference type="ARBA" id="ARBA00005979"/>
    </source>
</evidence>
<evidence type="ECO:0000313" key="6">
    <source>
        <dbReference type="Proteomes" id="UP000305681"/>
    </source>
</evidence>
<reference evidence="5 6" key="1">
    <citation type="submission" date="2019-06" db="EMBL/GenBank/DDBJ databases">
        <title>Genome sequence of Janthinobacterium lividum UCD_MED1.</title>
        <authorList>
            <person name="De Leon M.E."/>
            <person name="Jospin G."/>
        </authorList>
    </citation>
    <scope>NUCLEOTIDE SEQUENCE [LARGE SCALE GENOMIC DNA]</scope>
    <source>
        <strain evidence="5 6">UCD_MED1</strain>
    </source>
</reference>
<dbReference type="FunFam" id="3.20.20.70:FF:000059">
    <property type="entry name" value="N-ethylmaleimide reductase, FMN-linked"/>
    <property type="match status" value="1"/>
</dbReference>
<evidence type="ECO:0000313" key="5">
    <source>
        <dbReference type="EMBL" id="TNC75179.1"/>
    </source>
</evidence>
<comment type="similarity">
    <text evidence="2">Belongs to the NADH:flavin oxidoreductase/NADH oxidase family.</text>
</comment>
<dbReference type="InterPro" id="IPR013785">
    <property type="entry name" value="Aldolase_TIM"/>
</dbReference>
<dbReference type="PANTHER" id="PTHR22893:SF91">
    <property type="entry name" value="NADPH DEHYDROGENASE 2-RELATED"/>
    <property type="match status" value="1"/>
</dbReference>
<comment type="cofactor">
    <cofactor evidence="1">
        <name>FMN</name>
        <dbReference type="ChEBI" id="CHEBI:58210"/>
    </cofactor>
</comment>